<evidence type="ECO:0000313" key="2">
    <source>
        <dbReference type="Proteomes" id="UP000620124"/>
    </source>
</evidence>
<organism evidence="1 2">
    <name type="scientific">Mycena venus</name>
    <dbReference type="NCBI Taxonomy" id="2733690"/>
    <lineage>
        <taxon>Eukaryota</taxon>
        <taxon>Fungi</taxon>
        <taxon>Dikarya</taxon>
        <taxon>Basidiomycota</taxon>
        <taxon>Agaricomycotina</taxon>
        <taxon>Agaricomycetes</taxon>
        <taxon>Agaricomycetidae</taxon>
        <taxon>Agaricales</taxon>
        <taxon>Marasmiineae</taxon>
        <taxon>Mycenaceae</taxon>
        <taxon>Mycena</taxon>
    </lineage>
</organism>
<protein>
    <submittedName>
        <fullName evidence="1">F-box domain protein</fullName>
    </submittedName>
</protein>
<comment type="caution">
    <text evidence="1">The sequence shown here is derived from an EMBL/GenBank/DDBJ whole genome shotgun (WGS) entry which is preliminary data.</text>
</comment>
<reference evidence="1" key="1">
    <citation type="submission" date="2020-05" db="EMBL/GenBank/DDBJ databases">
        <title>Mycena genomes resolve the evolution of fungal bioluminescence.</title>
        <authorList>
            <person name="Tsai I.J."/>
        </authorList>
    </citation>
    <scope>NUCLEOTIDE SEQUENCE</scope>
    <source>
        <strain evidence="1">CCC161011</strain>
    </source>
</reference>
<dbReference type="EMBL" id="JACAZI010000007">
    <property type="protein sequence ID" value="KAF7355983.1"/>
    <property type="molecule type" value="Genomic_DNA"/>
</dbReference>
<dbReference type="AlphaFoldDB" id="A0A8H6Y800"/>
<proteinExistence type="predicted"/>
<dbReference type="SUPFAM" id="SSF81383">
    <property type="entry name" value="F-box domain"/>
    <property type="match status" value="1"/>
</dbReference>
<sequence>MSARDSVIQTPELVEHTLALLPVRDLLVIAPLVSKMWQAITLSPTLQRALFFEADPTASASQPVQNPLLVELFQPFFAPNAAETFPWPGTATSILEMPWAQAPEAFKRADASWRRMLVTQPPVQTMVVIQTRHGMGGSFERRAVLRDLSLRMGMLYDFAVPFLHHGRSSFRIIWNNGIARESDITFMLSSSSSCMIGVWDLIRAVDERFDSVGGSEVKINYGEWVHLDDEDEDVWD</sequence>
<name>A0A8H6Y800_9AGAR</name>
<dbReference type="InterPro" id="IPR036047">
    <property type="entry name" value="F-box-like_dom_sf"/>
</dbReference>
<dbReference type="Proteomes" id="UP000620124">
    <property type="component" value="Unassembled WGS sequence"/>
</dbReference>
<evidence type="ECO:0000313" key="1">
    <source>
        <dbReference type="EMBL" id="KAF7355983.1"/>
    </source>
</evidence>
<accession>A0A8H6Y800</accession>
<keyword evidence="2" id="KW-1185">Reference proteome</keyword>
<gene>
    <name evidence="1" type="ORF">MVEN_00927700</name>
</gene>
<dbReference type="OrthoDB" id="2949637at2759"/>